<evidence type="ECO:0000256" key="1">
    <source>
        <dbReference type="ARBA" id="ARBA00022553"/>
    </source>
</evidence>
<dbReference type="EMBL" id="CP101497">
    <property type="protein sequence ID" value="UTT62639.1"/>
    <property type="molecule type" value="Genomic_DNA"/>
</dbReference>
<evidence type="ECO:0000256" key="2">
    <source>
        <dbReference type="SAM" id="MobiDB-lite"/>
    </source>
</evidence>
<organism evidence="4 5">
    <name type="scientific">Microcella humidisoli</name>
    <dbReference type="NCBI Taxonomy" id="2963406"/>
    <lineage>
        <taxon>Bacteria</taxon>
        <taxon>Bacillati</taxon>
        <taxon>Actinomycetota</taxon>
        <taxon>Actinomycetes</taxon>
        <taxon>Micrococcales</taxon>
        <taxon>Microbacteriaceae</taxon>
        <taxon>Microcella</taxon>
    </lineage>
</organism>
<dbReference type="RefSeq" id="WP_255159772.1">
    <property type="nucleotide sequence ID" value="NZ_CP101497.1"/>
</dbReference>
<evidence type="ECO:0000259" key="3">
    <source>
        <dbReference type="PROSITE" id="PS50006"/>
    </source>
</evidence>
<gene>
    <name evidence="4" type="ORF">NNL39_00510</name>
</gene>
<dbReference type="Gene3D" id="2.60.200.20">
    <property type="match status" value="1"/>
</dbReference>
<dbReference type="PROSITE" id="PS50006">
    <property type="entry name" value="FHA_DOMAIN"/>
    <property type="match status" value="1"/>
</dbReference>
<feature type="domain" description="FHA" evidence="3">
    <location>
        <begin position="92"/>
        <end position="149"/>
    </location>
</feature>
<dbReference type="Pfam" id="PF00498">
    <property type="entry name" value="FHA"/>
    <property type="match status" value="1"/>
</dbReference>
<sequence>MGDWPEDTGDTVLRPRGADRAGDRPVAPDTGPPSARDVEDTIIRLVEPARPAAAGALPLDAALPPEPPEPDPVDWALRVRGTSTVVPLDVPVVIGRRPGAPRPNEHPVPRRVVIPADRADVSARHARIERLGRSLVVADLGSTNGVVVHWSTGSSLRLRPGDSCAVLPDAIIELGDGVEVEFVAPSIPHPPRPSEPS</sequence>
<dbReference type="SUPFAM" id="SSF49879">
    <property type="entry name" value="SMAD/FHA domain"/>
    <property type="match status" value="1"/>
</dbReference>
<reference evidence="4" key="1">
    <citation type="submission" date="2022-07" db="EMBL/GenBank/DDBJ databases">
        <title>Taxonomic analysis of Microcella humidisoli nov. sp., isolated from riverside soil.</title>
        <authorList>
            <person name="Molina K.M."/>
            <person name="Kim S.B."/>
        </authorList>
    </citation>
    <scope>NUCLEOTIDE SEQUENCE</scope>
    <source>
        <strain evidence="4">MMS21-STM10</strain>
    </source>
</reference>
<accession>A0ABY5FWH9</accession>
<feature type="region of interest" description="Disordered" evidence="2">
    <location>
        <begin position="1"/>
        <end position="40"/>
    </location>
</feature>
<keyword evidence="1" id="KW-0597">Phosphoprotein</keyword>
<dbReference type="Proteomes" id="UP001060039">
    <property type="component" value="Chromosome"/>
</dbReference>
<name>A0ABY5FWH9_9MICO</name>
<evidence type="ECO:0000313" key="5">
    <source>
        <dbReference type="Proteomes" id="UP001060039"/>
    </source>
</evidence>
<protein>
    <submittedName>
        <fullName evidence="4">FHA domain-containing protein</fullName>
    </submittedName>
</protein>
<keyword evidence="5" id="KW-1185">Reference proteome</keyword>
<dbReference type="InterPro" id="IPR008984">
    <property type="entry name" value="SMAD_FHA_dom_sf"/>
</dbReference>
<proteinExistence type="predicted"/>
<evidence type="ECO:0000313" key="4">
    <source>
        <dbReference type="EMBL" id="UTT62639.1"/>
    </source>
</evidence>
<dbReference type="CDD" id="cd00060">
    <property type="entry name" value="FHA"/>
    <property type="match status" value="1"/>
</dbReference>
<dbReference type="InterPro" id="IPR000253">
    <property type="entry name" value="FHA_dom"/>
</dbReference>